<feature type="region of interest" description="Disordered" evidence="1">
    <location>
        <begin position="236"/>
        <end position="270"/>
    </location>
</feature>
<dbReference type="Pfam" id="PF03078">
    <property type="entry name" value="ATHILA"/>
    <property type="match status" value="1"/>
</dbReference>
<comment type="caution">
    <text evidence="3">The sequence shown here is derived from an EMBL/GenBank/DDBJ whole genome shotgun (WGS) entry which is preliminary data.</text>
</comment>
<evidence type="ECO:0000313" key="4">
    <source>
        <dbReference type="Proteomes" id="UP001358586"/>
    </source>
</evidence>
<dbReference type="InterPro" id="IPR004312">
    <property type="entry name" value="ATHILA_Orf1_C"/>
</dbReference>
<keyword evidence="4" id="KW-1185">Reference proteome</keyword>
<reference evidence="3 4" key="1">
    <citation type="submission" date="2023-03" db="EMBL/GenBank/DDBJ databases">
        <title>WGS of Gossypium arboreum.</title>
        <authorList>
            <person name="Yu D."/>
        </authorList>
    </citation>
    <scope>NUCLEOTIDE SEQUENCE [LARGE SCALE GENOMIC DNA]</scope>
    <source>
        <tissue evidence="3">Leaf</tissue>
    </source>
</reference>
<accession>A0ABR0N3M4</accession>
<proteinExistence type="predicted"/>
<dbReference type="EMBL" id="JARKNE010000011">
    <property type="protein sequence ID" value="KAK5785168.1"/>
    <property type="molecule type" value="Genomic_DNA"/>
</dbReference>
<feature type="domain" description="Arabidopsis retrotransposon Orf1 C-terminal" evidence="2">
    <location>
        <begin position="70"/>
        <end position="202"/>
    </location>
</feature>
<dbReference type="Proteomes" id="UP001358586">
    <property type="component" value="Chromosome 11"/>
</dbReference>
<evidence type="ECO:0000256" key="1">
    <source>
        <dbReference type="SAM" id="MobiDB-lite"/>
    </source>
</evidence>
<feature type="compositionally biased region" description="Acidic residues" evidence="1">
    <location>
        <begin position="237"/>
        <end position="246"/>
    </location>
</feature>
<evidence type="ECO:0000259" key="2">
    <source>
        <dbReference type="Pfam" id="PF03078"/>
    </source>
</evidence>
<gene>
    <name evidence="3" type="ORF">PVK06_039720</name>
</gene>
<protein>
    <recommendedName>
        <fullName evidence="2">Arabidopsis retrotransposon Orf1 C-terminal domain-containing protein</fullName>
    </recommendedName>
</protein>
<name>A0ABR0N3M4_GOSAR</name>
<organism evidence="3 4">
    <name type="scientific">Gossypium arboreum</name>
    <name type="common">Tree cotton</name>
    <name type="synonym">Gossypium nanking</name>
    <dbReference type="NCBI Taxonomy" id="29729"/>
    <lineage>
        <taxon>Eukaryota</taxon>
        <taxon>Viridiplantae</taxon>
        <taxon>Streptophyta</taxon>
        <taxon>Embryophyta</taxon>
        <taxon>Tracheophyta</taxon>
        <taxon>Spermatophyta</taxon>
        <taxon>Magnoliopsida</taxon>
        <taxon>eudicotyledons</taxon>
        <taxon>Gunneridae</taxon>
        <taxon>Pentapetalae</taxon>
        <taxon>rosids</taxon>
        <taxon>malvids</taxon>
        <taxon>Malvales</taxon>
        <taxon>Malvaceae</taxon>
        <taxon>Malvoideae</taxon>
        <taxon>Gossypium</taxon>
    </lineage>
</organism>
<feature type="region of interest" description="Disordered" evidence="1">
    <location>
        <begin position="1"/>
        <end position="27"/>
    </location>
</feature>
<evidence type="ECO:0000313" key="3">
    <source>
        <dbReference type="EMBL" id="KAK5785168.1"/>
    </source>
</evidence>
<sequence>MTNTQGKKTAVPASKKRKGLGATSSSASTEVRHPLLQFSSSPQDDLFQLFRVQLTQLVCFHLDIAPWDGFFAIIEPIYSELTLEFCTTFHLQHVINTHDEAGTINFRLGGLVRHMSVPKFGDAFGLYTEEFMASKNFLQLHRHIYYSPSCCWTDLTVITVPYDASRSKATSLPPTLRYIHVILAHTLTGRRESTGVVSSTNAYFLWSMATGHHDPYEDDRAMPWINPLQYRLVQSNDQDEPEDITDDIPPLHEDPPQPPPSSHLHTPSTTSFRGVSFEEFTDFYQYYAQRYDSLDARFDTIDETLRQIREHLHISPPAPPAHDTNGEDL</sequence>